<accession>A0AAD4LXQ7</accession>
<feature type="region of interest" description="Disordered" evidence="1">
    <location>
        <begin position="1"/>
        <end position="22"/>
    </location>
</feature>
<evidence type="ECO:0000256" key="1">
    <source>
        <dbReference type="SAM" id="MobiDB-lite"/>
    </source>
</evidence>
<organism evidence="2 3">
    <name type="scientific">Multifurca ochricompacta</name>
    <dbReference type="NCBI Taxonomy" id="376703"/>
    <lineage>
        <taxon>Eukaryota</taxon>
        <taxon>Fungi</taxon>
        <taxon>Dikarya</taxon>
        <taxon>Basidiomycota</taxon>
        <taxon>Agaricomycotina</taxon>
        <taxon>Agaricomycetes</taxon>
        <taxon>Russulales</taxon>
        <taxon>Russulaceae</taxon>
        <taxon>Multifurca</taxon>
    </lineage>
</organism>
<feature type="compositionally biased region" description="Polar residues" evidence="1">
    <location>
        <begin position="1"/>
        <end position="15"/>
    </location>
</feature>
<protein>
    <submittedName>
        <fullName evidence="2">Uncharacterized protein</fullName>
    </submittedName>
</protein>
<evidence type="ECO:0000313" key="3">
    <source>
        <dbReference type="Proteomes" id="UP001203297"/>
    </source>
</evidence>
<name>A0AAD4LXQ7_9AGAM</name>
<sequence>MDGVMSSTKSISSTGEKLRRSPPNTYFPQVTFLSEEILILVQRQGNALELCQITWEDPPVLNTLCVLVLPALQRGISCVMVECQGDQIVAPQDILARSRRLPFVSDPNATVLCFTLGFRQVFGGYDYLRSVSFWVRRSSLREYAVRGGNQNYPWDSWGPSTTRWTDWEHGLAPCRPGGSRSALFPLLIEVGTGNPIVIRDFHPERVRRALSRSKGPSWSDGRLKVVTESSMIEKGDEFLDDIISSLPYCEATSEKRYGYHEVLIDDERIRGDDEGTLDVHLMI</sequence>
<proteinExistence type="predicted"/>
<reference evidence="2" key="1">
    <citation type="journal article" date="2022" name="New Phytol.">
        <title>Evolutionary transition to the ectomycorrhizal habit in the genomes of a hyperdiverse lineage of mushroom-forming fungi.</title>
        <authorList>
            <person name="Looney B."/>
            <person name="Miyauchi S."/>
            <person name="Morin E."/>
            <person name="Drula E."/>
            <person name="Courty P.E."/>
            <person name="Kohler A."/>
            <person name="Kuo A."/>
            <person name="LaButti K."/>
            <person name="Pangilinan J."/>
            <person name="Lipzen A."/>
            <person name="Riley R."/>
            <person name="Andreopoulos W."/>
            <person name="He G."/>
            <person name="Johnson J."/>
            <person name="Nolan M."/>
            <person name="Tritt A."/>
            <person name="Barry K.W."/>
            <person name="Grigoriev I.V."/>
            <person name="Nagy L.G."/>
            <person name="Hibbett D."/>
            <person name="Henrissat B."/>
            <person name="Matheny P.B."/>
            <person name="Labbe J."/>
            <person name="Martin F.M."/>
        </authorList>
    </citation>
    <scope>NUCLEOTIDE SEQUENCE</scope>
    <source>
        <strain evidence="2">BPL690</strain>
    </source>
</reference>
<evidence type="ECO:0000313" key="2">
    <source>
        <dbReference type="EMBL" id="KAI0293715.1"/>
    </source>
</evidence>
<dbReference type="AlphaFoldDB" id="A0AAD4LXQ7"/>
<gene>
    <name evidence="2" type="ORF">B0F90DRAFT_1354760</name>
</gene>
<dbReference type="EMBL" id="WTXG01000089">
    <property type="protein sequence ID" value="KAI0293715.1"/>
    <property type="molecule type" value="Genomic_DNA"/>
</dbReference>
<dbReference type="Proteomes" id="UP001203297">
    <property type="component" value="Unassembled WGS sequence"/>
</dbReference>
<keyword evidence="3" id="KW-1185">Reference proteome</keyword>
<comment type="caution">
    <text evidence="2">The sequence shown here is derived from an EMBL/GenBank/DDBJ whole genome shotgun (WGS) entry which is preliminary data.</text>
</comment>